<evidence type="ECO:0000313" key="2">
    <source>
        <dbReference type="Proteomes" id="UP000692954"/>
    </source>
</evidence>
<evidence type="ECO:0000313" key="1">
    <source>
        <dbReference type="EMBL" id="CAD8087998.1"/>
    </source>
</evidence>
<proteinExistence type="predicted"/>
<organism evidence="1 2">
    <name type="scientific">Paramecium sonneborni</name>
    <dbReference type="NCBI Taxonomy" id="65129"/>
    <lineage>
        <taxon>Eukaryota</taxon>
        <taxon>Sar</taxon>
        <taxon>Alveolata</taxon>
        <taxon>Ciliophora</taxon>
        <taxon>Intramacronucleata</taxon>
        <taxon>Oligohymenophorea</taxon>
        <taxon>Peniculida</taxon>
        <taxon>Parameciidae</taxon>
        <taxon>Paramecium</taxon>
    </lineage>
</organism>
<accession>A0A8S1N5H0</accession>
<dbReference type="EMBL" id="CAJJDN010000052">
    <property type="protein sequence ID" value="CAD8087998.1"/>
    <property type="molecule type" value="Genomic_DNA"/>
</dbReference>
<keyword evidence="2" id="KW-1185">Reference proteome</keyword>
<reference evidence="1" key="1">
    <citation type="submission" date="2021-01" db="EMBL/GenBank/DDBJ databases">
        <authorList>
            <consortium name="Genoscope - CEA"/>
            <person name="William W."/>
        </authorList>
    </citation>
    <scope>NUCLEOTIDE SEQUENCE</scope>
</reference>
<dbReference type="Proteomes" id="UP000692954">
    <property type="component" value="Unassembled WGS sequence"/>
</dbReference>
<sequence>MTLKKKILDLEFKLKQKELEIKQNQIQDLNVDQKNTIINIQQFRILKRTSGQKIKQTSQQQQSFSILAQIQRAGGSRELKDSKQYLKQHFQKRKQSIKISLIILKIIVKQIHFLRREKCYISKENRKIKSEIKTRNKNFVSLKIGIQLNQLKKQRAEKIKWIEYRLTKEEDLHKQTLKFIFLVIQINQQKKPGDNFRKDKEIIQPSLL</sequence>
<protein>
    <submittedName>
        <fullName evidence="1">Uncharacterized protein</fullName>
    </submittedName>
</protein>
<comment type="caution">
    <text evidence="1">The sequence shown here is derived from an EMBL/GenBank/DDBJ whole genome shotgun (WGS) entry which is preliminary data.</text>
</comment>
<dbReference type="AlphaFoldDB" id="A0A8S1N5H0"/>
<name>A0A8S1N5H0_9CILI</name>
<gene>
    <name evidence="1" type="ORF">PSON_ATCC_30995.1.T0520129</name>
</gene>